<evidence type="ECO:0000256" key="8">
    <source>
        <dbReference type="ARBA" id="ARBA00023034"/>
    </source>
</evidence>
<gene>
    <name evidence="11" type="ORF">HPB51_014982</name>
</gene>
<dbReference type="GO" id="GO:0016758">
    <property type="term" value="F:hexosyltransferase activity"/>
    <property type="evidence" value="ECO:0007669"/>
    <property type="project" value="InterPro"/>
</dbReference>
<dbReference type="Pfam" id="PF01762">
    <property type="entry name" value="Galactosyl_T"/>
    <property type="match status" value="1"/>
</dbReference>
<dbReference type="EMBL" id="JABSTU010000009">
    <property type="protein sequence ID" value="KAH8021313.1"/>
    <property type="molecule type" value="Genomic_DNA"/>
</dbReference>
<evidence type="ECO:0000256" key="7">
    <source>
        <dbReference type="ARBA" id="ARBA00022989"/>
    </source>
</evidence>
<dbReference type="EC" id="2.4.1.-" evidence="10"/>
<keyword evidence="7" id="KW-1133">Transmembrane helix</keyword>
<dbReference type="Proteomes" id="UP000821866">
    <property type="component" value="Chromosome 7"/>
</dbReference>
<keyword evidence="9" id="KW-0472">Membrane</keyword>
<reference evidence="11" key="2">
    <citation type="submission" date="2021-09" db="EMBL/GenBank/DDBJ databases">
        <authorList>
            <person name="Jia N."/>
            <person name="Wang J."/>
            <person name="Shi W."/>
            <person name="Du L."/>
            <person name="Sun Y."/>
            <person name="Zhan W."/>
            <person name="Jiang J."/>
            <person name="Wang Q."/>
            <person name="Zhang B."/>
            <person name="Ji P."/>
            <person name="Sakyi L.B."/>
            <person name="Cui X."/>
            <person name="Yuan T."/>
            <person name="Jiang B."/>
            <person name="Yang W."/>
            <person name="Lam T.T.-Y."/>
            <person name="Chang Q."/>
            <person name="Ding S."/>
            <person name="Wang X."/>
            <person name="Zhu J."/>
            <person name="Ruan X."/>
            <person name="Zhao L."/>
            <person name="Wei J."/>
            <person name="Que T."/>
            <person name="Du C."/>
            <person name="Cheng J."/>
            <person name="Dai P."/>
            <person name="Han X."/>
            <person name="Huang E."/>
            <person name="Gao Y."/>
            <person name="Liu J."/>
            <person name="Shao H."/>
            <person name="Ye R."/>
            <person name="Li L."/>
            <person name="Wei W."/>
            <person name="Wang X."/>
            <person name="Wang C."/>
            <person name="Huo Q."/>
            <person name="Li W."/>
            <person name="Guo W."/>
            <person name="Chen H."/>
            <person name="Chen S."/>
            <person name="Zhou L."/>
            <person name="Zhou L."/>
            <person name="Ni X."/>
            <person name="Tian J."/>
            <person name="Zhou Y."/>
            <person name="Sheng Y."/>
            <person name="Liu T."/>
            <person name="Pan Y."/>
            <person name="Xia L."/>
            <person name="Li J."/>
            <person name="Zhao F."/>
            <person name="Cao W."/>
        </authorList>
    </citation>
    <scope>NUCLEOTIDE SEQUENCE</scope>
    <source>
        <strain evidence="11">Rmic-2018</strain>
        <tissue evidence="11">Larvae</tissue>
    </source>
</reference>
<dbReference type="AlphaFoldDB" id="A0A9J6DHE9"/>
<keyword evidence="12" id="KW-1185">Reference proteome</keyword>
<comment type="similarity">
    <text evidence="2 10">Belongs to the glycosyltransferase 31 family.</text>
</comment>
<keyword evidence="4" id="KW-0808">Transferase</keyword>
<dbReference type="PANTHER" id="PTHR11214">
    <property type="entry name" value="BETA-1,3-N-ACETYLGLUCOSAMINYLTRANSFERASE"/>
    <property type="match status" value="1"/>
</dbReference>
<evidence type="ECO:0000256" key="6">
    <source>
        <dbReference type="ARBA" id="ARBA00022968"/>
    </source>
</evidence>
<evidence type="ECO:0000256" key="3">
    <source>
        <dbReference type="ARBA" id="ARBA00022676"/>
    </source>
</evidence>
<evidence type="ECO:0000313" key="11">
    <source>
        <dbReference type="EMBL" id="KAH8021313.1"/>
    </source>
</evidence>
<evidence type="ECO:0000313" key="12">
    <source>
        <dbReference type="Proteomes" id="UP000821866"/>
    </source>
</evidence>
<keyword evidence="8 10" id="KW-0333">Golgi apparatus</keyword>
<dbReference type="GO" id="GO:0000139">
    <property type="term" value="C:Golgi membrane"/>
    <property type="evidence" value="ECO:0007669"/>
    <property type="project" value="UniProtKB-SubCell"/>
</dbReference>
<dbReference type="PANTHER" id="PTHR11214:SF314">
    <property type="entry name" value="HEXOSYLTRANSFERASE"/>
    <property type="match status" value="1"/>
</dbReference>
<evidence type="ECO:0000256" key="5">
    <source>
        <dbReference type="ARBA" id="ARBA00022692"/>
    </source>
</evidence>
<evidence type="ECO:0000256" key="4">
    <source>
        <dbReference type="ARBA" id="ARBA00022679"/>
    </source>
</evidence>
<dbReference type="InterPro" id="IPR002659">
    <property type="entry name" value="Glyco_trans_31"/>
</dbReference>
<evidence type="ECO:0000256" key="10">
    <source>
        <dbReference type="RuleBase" id="RU363063"/>
    </source>
</evidence>
<evidence type="ECO:0000256" key="9">
    <source>
        <dbReference type="ARBA" id="ARBA00023136"/>
    </source>
</evidence>
<keyword evidence="6" id="KW-0735">Signal-anchor</keyword>
<keyword evidence="5" id="KW-0812">Transmembrane</keyword>
<organism evidence="11 12">
    <name type="scientific">Rhipicephalus microplus</name>
    <name type="common">Cattle tick</name>
    <name type="synonym">Boophilus microplus</name>
    <dbReference type="NCBI Taxonomy" id="6941"/>
    <lineage>
        <taxon>Eukaryota</taxon>
        <taxon>Metazoa</taxon>
        <taxon>Ecdysozoa</taxon>
        <taxon>Arthropoda</taxon>
        <taxon>Chelicerata</taxon>
        <taxon>Arachnida</taxon>
        <taxon>Acari</taxon>
        <taxon>Parasitiformes</taxon>
        <taxon>Ixodida</taxon>
        <taxon>Ixodoidea</taxon>
        <taxon>Ixodidae</taxon>
        <taxon>Rhipicephalinae</taxon>
        <taxon>Rhipicephalus</taxon>
        <taxon>Boophilus</taxon>
    </lineage>
</organism>
<evidence type="ECO:0000256" key="1">
    <source>
        <dbReference type="ARBA" id="ARBA00004323"/>
    </source>
</evidence>
<protein>
    <recommendedName>
        <fullName evidence="10">Hexosyltransferase</fullName>
        <ecNumber evidence="10">2.4.1.-</ecNumber>
    </recommendedName>
</protein>
<keyword evidence="3 10" id="KW-0328">Glycosyltransferase</keyword>
<reference evidence="11" key="1">
    <citation type="journal article" date="2020" name="Cell">
        <title>Large-Scale Comparative Analyses of Tick Genomes Elucidate Their Genetic Diversity and Vector Capacities.</title>
        <authorList>
            <consortium name="Tick Genome and Microbiome Consortium (TIGMIC)"/>
            <person name="Jia N."/>
            <person name="Wang J."/>
            <person name="Shi W."/>
            <person name="Du L."/>
            <person name="Sun Y."/>
            <person name="Zhan W."/>
            <person name="Jiang J.F."/>
            <person name="Wang Q."/>
            <person name="Zhang B."/>
            <person name="Ji P."/>
            <person name="Bell-Sakyi L."/>
            <person name="Cui X.M."/>
            <person name="Yuan T.T."/>
            <person name="Jiang B.G."/>
            <person name="Yang W.F."/>
            <person name="Lam T.T."/>
            <person name="Chang Q.C."/>
            <person name="Ding S.J."/>
            <person name="Wang X.J."/>
            <person name="Zhu J.G."/>
            <person name="Ruan X.D."/>
            <person name="Zhao L."/>
            <person name="Wei J.T."/>
            <person name="Ye R.Z."/>
            <person name="Que T.C."/>
            <person name="Du C.H."/>
            <person name="Zhou Y.H."/>
            <person name="Cheng J.X."/>
            <person name="Dai P.F."/>
            <person name="Guo W.B."/>
            <person name="Han X.H."/>
            <person name="Huang E.J."/>
            <person name="Li L.F."/>
            <person name="Wei W."/>
            <person name="Gao Y.C."/>
            <person name="Liu J.Z."/>
            <person name="Shao H.Z."/>
            <person name="Wang X."/>
            <person name="Wang C.C."/>
            <person name="Yang T.C."/>
            <person name="Huo Q.B."/>
            <person name="Li W."/>
            <person name="Chen H.Y."/>
            <person name="Chen S.E."/>
            <person name="Zhou L.G."/>
            <person name="Ni X.B."/>
            <person name="Tian J.H."/>
            <person name="Sheng Y."/>
            <person name="Liu T."/>
            <person name="Pan Y.S."/>
            <person name="Xia L.Y."/>
            <person name="Li J."/>
            <person name="Zhao F."/>
            <person name="Cao W.C."/>
        </authorList>
    </citation>
    <scope>NUCLEOTIDE SEQUENCE</scope>
    <source>
        <strain evidence="11">Rmic-2018</strain>
    </source>
</reference>
<proteinExistence type="inferred from homology"/>
<name>A0A9J6DHE9_RHIMP</name>
<dbReference type="GO" id="GO:0006493">
    <property type="term" value="P:protein O-linked glycosylation"/>
    <property type="evidence" value="ECO:0007669"/>
    <property type="project" value="TreeGrafter"/>
</dbReference>
<sequence length="364" mass="40702">MARRAFPMPHSKVNRAQAVSLRLLETHSYPSLAYLNAIYPHKFPDGTCAACGQTATLAHMLWECGSLGPTYSKPKWDAFLHSPELQDQILAVQCARDRAVRLDLPVPTAAPSTFTDDLGVRWRPPGLPEAVPWLSELHWWPYKAVTPFRGPFLALVSTRPENVARRAAIRAGWGNPAQYPNGSFRLIFFLAAPAKTDKRNLKLKMLLNESDEHLDMAIESFELSSTRAMMLEWAPEYAHNARIVFWARDDAVVNAVDLLEWMRRLSAVPGDVFGRVKAVPDTDTGRRVVPNTSLSWKRLEQCAYFLKMAALVRMSSVYEDVPRPIRQNHAVGLAAPLLARRANLSLVAIGGFTPCPHGDNRTIS</sequence>
<evidence type="ECO:0000256" key="2">
    <source>
        <dbReference type="ARBA" id="ARBA00008661"/>
    </source>
</evidence>
<comment type="subcellular location">
    <subcellularLocation>
        <location evidence="1 10">Golgi apparatus membrane</location>
        <topology evidence="1 10">Single-pass type II membrane protein</topology>
    </subcellularLocation>
</comment>
<accession>A0A9J6DHE9</accession>
<comment type="caution">
    <text evidence="11">The sequence shown here is derived from an EMBL/GenBank/DDBJ whole genome shotgun (WGS) entry which is preliminary data.</text>
</comment>